<accession>A0ABU9YW17</accession>
<proteinExistence type="predicted"/>
<keyword evidence="2" id="KW-1185">Reference proteome</keyword>
<sequence length="72" mass="8008">MISDIPQPLLCRRNDLDTYFAVEAALQLQTTQEMATRMCADGVPIGVAIRTITQPHARRKIKRAHSTKKGCA</sequence>
<evidence type="ECO:0000313" key="1">
    <source>
        <dbReference type="EMBL" id="MEN3067842.1"/>
    </source>
</evidence>
<dbReference type="RefSeq" id="WP_345918606.1">
    <property type="nucleotide sequence ID" value="NZ_JBDIVE010000002.1"/>
</dbReference>
<organism evidence="1 2">
    <name type="scientific">Uliginosibacterium sediminicola</name>
    <dbReference type="NCBI Taxonomy" id="2024550"/>
    <lineage>
        <taxon>Bacteria</taxon>
        <taxon>Pseudomonadati</taxon>
        <taxon>Pseudomonadota</taxon>
        <taxon>Betaproteobacteria</taxon>
        <taxon>Rhodocyclales</taxon>
        <taxon>Zoogloeaceae</taxon>
        <taxon>Uliginosibacterium</taxon>
    </lineage>
</organism>
<reference evidence="1 2" key="1">
    <citation type="journal article" date="2018" name="Int. J. Syst. Evol. Microbiol.">
        <title>Uliginosibacterium sediminicola sp. nov., isolated from freshwater sediment.</title>
        <authorList>
            <person name="Hwang W.M."/>
            <person name="Kim S.M."/>
            <person name="Kang K."/>
            <person name="Ahn T.Y."/>
        </authorList>
    </citation>
    <scope>NUCLEOTIDE SEQUENCE [LARGE SCALE GENOMIC DNA]</scope>
    <source>
        <strain evidence="1 2">M1-21</strain>
    </source>
</reference>
<comment type="caution">
    <text evidence="1">The sequence shown here is derived from an EMBL/GenBank/DDBJ whole genome shotgun (WGS) entry which is preliminary data.</text>
</comment>
<protein>
    <submittedName>
        <fullName evidence="1">Uncharacterized protein</fullName>
    </submittedName>
</protein>
<evidence type="ECO:0000313" key="2">
    <source>
        <dbReference type="Proteomes" id="UP001410394"/>
    </source>
</evidence>
<gene>
    <name evidence="1" type="ORF">ABDB84_05070</name>
</gene>
<dbReference type="Proteomes" id="UP001410394">
    <property type="component" value="Unassembled WGS sequence"/>
</dbReference>
<dbReference type="EMBL" id="JBDIVE010000002">
    <property type="protein sequence ID" value="MEN3067842.1"/>
    <property type="molecule type" value="Genomic_DNA"/>
</dbReference>
<name>A0ABU9YW17_9RHOO</name>